<evidence type="ECO:0000313" key="2">
    <source>
        <dbReference type="EMBL" id="SDL24531.1"/>
    </source>
</evidence>
<accession>A0A1G9IH19</accession>
<name>A0A1G9IH19_9PSED</name>
<keyword evidence="1" id="KW-0732">Signal</keyword>
<dbReference type="Proteomes" id="UP000198706">
    <property type="component" value="Unassembled WGS sequence"/>
</dbReference>
<evidence type="ECO:0000256" key="1">
    <source>
        <dbReference type="SAM" id="SignalP"/>
    </source>
</evidence>
<dbReference type="RefSeq" id="WP_084335775.1">
    <property type="nucleotide sequence ID" value="NZ_CBKZNZ010000092.1"/>
</dbReference>
<dbReference type="STRING" id="137658.SAMN05216186_1174"/>
<sequence length="150" mass="16029">MNALLRATVLAFAASACLPALAESCHVSAQPEAKTPPSNGGNEYCFEHEGMPEGSLDWSCNNKTGDVAGMRKEKRQACPSGYFGRCVAPLTQETLANEMSSGRYGQEAGTPPNVPDEAKIVTYYYQALDKGQAKVDCESGGGRWTEGDTR</sequence>
<dbReference type="PROSITE" id="PS51257">
    <property type="entry name" value="PROKAR_LIPOPROTEIN"/>
    <property type="match status" value="1"/>
</dbReference>
<protein>
    <submittedName>
        <fullName evidence="2">Uncharacterized protein</fullName>
    </submittedName>
</protein>
<evidence type="ECO:0000313" key="3">
    <source>
        <dbReference type="Proteomes" id="UP000198706"/>
    </source>
</evidence>
<reference evidence="2 3" key="1">
    <citation type="submission" date="2016-10" db="EMBL/GenBank/DDBJ databases">
        <authorList>
            <person name="de Groot N.N."/>
        </authorList>
    </citation>
    <scope>NUCLEOTIDE SEQUENCE [LARGE SCALE GENOMIC DNA]</scope>
    <source>
        <strain evidence="2 3">JCM 21544</strain>
    </source>
</reference>
<gene>
    <name evidence="2" type="ORF">SAMN05216186_1174</name>
</gene>
<organism evidence="2 3">
    <name type="scientific">Pseudomonas indica</name>
    <dbReference type="NCBI Taxonomy" id="137658"/>
    <lineage>
        <taxon>Bacteria</taxon>
        <taxon>Pseudomonadati</taxon>
        <taxon>Pseudomonadota</taxon>
        <taxon>Gammaproteobacteria</taxon>
        <taxon>Pseudomonadales</taxon>
        <taxon>Pseudomonadaceae</taxon>
        <taxon>Pseudomonas</taxon>
    </lineage>
</organism>
<proteinExistence type="predicted"/>
<feature type="signal peptide" evidence="1">
    <location>
        <begin position="1"/>
        <end position="22"/>
    </location>
</feature>
<feature type="chain" id="PRO_5011775998" evidence="1">
    <location>
        <begin position="23"/>
        <end position="150"/>
    </location>
</feature>
<dbReference type="AlphaFoldDB" id="A0A1G9IH19"/>
<keyword evidence="3" id="KW-1185">Reference proteome</keyword>
<dbReference type="EMBL" id="FNFD01000017">
    <property type="protein sequence ID" value="SDL24531.1"/>
    <property type="molecule type" value="Genomic_DNA"/>
</dbReference>